<evidence type="ECO:0000313" key="2">
    <source>
        <dbReference type="Proteomes" id="UP000054359"/>
    </source>
</evidence>
<accession>A0A087U735</accession>
<gene>
    <name evidence="1" type="ORF">X975_20393</name>
</gene>
<evidence type="ECO:0000313" key="1">
    <source>
        <dbReference type="EMBL" id="KFM73174.1"/>
    </source>
</evidence>
<dbReference type="EMBL" id="KK118520">
    <property type="protein sequence ID" value="KFM73174.1"/>
    <property type="molecule type" value="Genomic_DNA"/>
</dbReference>
<dbReference type="AlphaFoldDB" id="A0A087U735"/>
<protein>
    <submittedName>
        <fullName evidence="1">Uncharacterized protein</fullName>
    </submittedName>
</protein>
<proteinExistence type="predicted"/>
<name>A0A087U735_STEMI</name>
<reference evidence="1 2" key="1">
    <citation type="submission" date="2013-11" db="EMBL/GenBank/DDBJ databases">
        <title>Genome sequencing of Stegodyphus mimosarum.</title>
        <authorList>
            <person name="Bechsgaard J."/>
        </authorList>
    </citation>
    <scope>NUCLEOTIDE SEQUENCE [LARGE SCALE GENOMIC DNA]</scope>
</reference>
<organism evidence="1 2">
    <name type="scientific">Stegodyphus mimosarum</name>
    <name type="common">African social velvet spider</name>
    <dbReference type="NCBI Taxonomy" id="407821"/>
    <lineage>
        <taxon>Eukaryota</taxon>
        <taxon>Metazoa</taxon>
        <taxon>Ecdysozoa</taxon>
        <taxon>Arthropoda</taxon>
        <taxon>Chelicerata</taxon>
        <taxon>Arachnida</taxon>
        <taxon>Araneae</taxon>
        <taxon>Araneomorphae</taxon>
        <taxon>Entelegynae</taxon>
        <taxon>Eresoidea</taxon>
        <taxon>Eresidae</taxon>
        <taxon>Stegodyphus</taxon>
    </lineage>
</organism>
<dbReference type="Proteomes" id="UP000054359">
    <property type="component" value="Unassembled WGS sequence"/>
</dbReference>
<sequence length="126" mass="14710">MAFTSSGTLPEFSEVTFNADYETLYSPENIPWFACKGSNSYSYLTSGYFQRLLNQQLYIPKETTVILFGKCFTAQCTLWVNMHHIFAEIKRTFFIIKDMALENSNFLQNHKDIECLRKNVCKSLIY</sequence>
<keyword evidence="2" id="KW-1185">Reference proteome</keyword>
<feature type="non-terminal residue" evidence="1">
    <location>
        <position position="126"/>
    </location>
</feature>